<dbReference type="GO" id="GO:0005743">
    <property type="term" value="C:mitochondrial inner membrane"/>
    <property type="evidence" value="ECO:0007669"/>
    <property type="project" value="UniProtKB-SubCell"/>
</dbReference>
<dbReference type="SUPFAM" id="SSF144122">
    <property type="entry name" value="Tim10-like"/>
    <property type="match status" value="1"/>
</dbReference>
<dbReference type="InterPro" id="IPR004217">
    <property type="entry name" value="Tim10-like"/>
</dbReference>
<evidence type="ECO:0000256" key="4">
    <source>
        <dbReference type="ARBA" id="ARBA00022927"/>
    </source>
</evidence>
<sequence>MDIPQADLDLLNEKDKNELRSFISAETQRQRVQGQTHALTDQCWKKCVTSPIKSNQLDKNEVSCMADCVARFLDVNLAIVSHVQKLTGGGKQ</sequence>
<evidence type="ECO:0000256" key="3">
    <source>
        <dbReference type="ARBA" id="ARBA00022792"/>
    </source>
</evidence>
<comment type="subcellular location">
    <subcellularLocation>
        <location evidence="1 8">Mitochondrion inner membrane</location>
        <topology evidence="1 8">Peripheral membrane protein</topology>
        <orientation evidence="1 8">Intermembrane side</orientation>
    </subcellularLocation>
</comment>
<keyword evidence="5 8" id="KW-0811">Translocation</keyword>
<comment type="caution">
    <text evidence="10">The sequence shown here is derived from an EMBL/GenBank/DDBJ whole genome shotgun (WGS) entry which is preliminary data.</text>
</comment>
<evidence type="ECO:0000256" key="2">
    <source>
        <dbReference type="ARBA" id="ARBA00006720"/>
    </source>
</evidence>
<protein>
    <recommendedName>
        <fullName evidence="8">Mitochondrial import inner membrane translocase subunit</fullName>
    </recommendedName>
</protein>
<keyword evidence="3 8" id="KW-0472">Membrane</keyword>
<keyword evidence="8" id="KW-0496">Mitochondrion</keyword>
<keyword evidence="6 8" id="KW-1015">Disulfide bond</keyword>
<keyword evidence="4 8" id="KW-0653">Protein transport</keyword>
<organism evidence="10 11">
    <name type="scientific">Sordaria brevicollis</name>
    <dbReference type="NCBI Taxonomy" id="83679"/>
    <lineage>
        <taxon>Eukaryota</taxon>
        <taxon>Fungi</taxon>
        <taxon>Dikarya</taxon>
        <taxon>Ascomycota</taxon>
        <taxon>Pezizomycotina</taxon>
        <taxon>Sordariomycetes</taxon>
        <taxon>Sordariomycetidae</taxon>
        <taxon>Sordariales</taxon>
        <taxon>Sordariaceae</taxon>
        <taxon>Sordaria</taxon>
    </lineage>
</organism>
<proteinExistence type="inferred from homology"/>
<comment type="similarity">
    <text evidence="2 8">Belongs to the small Tim family.</text>
</comment>
<evidence type="ECO:0000256" key="8">
    <source>
        <dbReference type="RuleBase" id="RU367043"/>
    </source>
</evidence>
<comment type="function">
    <text evidence="8">Mitochondrial intermembrane chaperone that participates in the import and insertion of some multi-pass transmembrane proteins into the mitochondrial inner membrane. Also required for the transfer of beta-barrel precursors from the TOM complex to the sorting and assembly machinery (SAM complex) of the outer membrane. Acts as a chaperone-like protein that protects the hydrophobic precursors from aggregation and guide them through the mitochondrial intermembrane space.</text>
</comment>
<evidence type="ECO:0000313" key="10">
    <source>
        <dbReference type="EMBL" id="KAK3401202.1"/>
    </source>
</evidence>
<keyword evidence="7 8" id="KW-0143">Chaperone</keyword>
<comment type="domain">
    <text evidence="8">The twin CX3C motif contains 4 conserved Cys residues that form 2 disulfide bonds in the mitochondrial intermembrane space.</text>
</comment>
<evidence type="ECO:0000256" key="6">
    <source>
        <dbReference type="ARBA" id="ARBA00023157"/>
    </source>
</evidence>
<reference evidence="10" key="2">
    <citation type="submission" date="2023-07" db="EMBL/GenBank/DDBJ databases">
        <authorList>
            <consortium name="Lawrence Berkeley National Laboratory"/>
            <person name="Haridas S."/>
            <person name="Hensen N."/>
            <person name="Bonometti L."/>
            <person name="Westerberg I."/>
            <person name="Brannstrom I.O."/>
            <person name="Guillou S."/>
            <person name="Cros-Aarteil S."/>
            <person name="Calhoun S."/>
            <person name="Kuo A."/>
            <person name="Mondo S."/>
            <person name="Pangilinan J."/>
            <person name="Riley R."/>
            <person name="LaButti K."/>
            <person name="Andreopoulos B."/>
            <person name="Lipzen A."/>
            <person name="Chen C."/>
            <person name="Yanf M."/>
            <person name="Daum C."/>
            <person name="Ng V."/>
            <person name="Clum A."/>
            <person name="Steindorff A."/>
            <person name="Ohm R."/>
            <person name="Martin F."/>
            <person name="Silar P."/>
            <person name="Natvig D."/>
            <person name="Lalanne C."/>
            <person name="Gautier V."/>
            <person name="Ament-velasquez S.L."/>
            <person name="Kruys A."/>
            <person name="Hutchinson M.I."/>
            <person name="Powell A.J."/>
            <person name="Barry K."/>
            <person name="Miller A.N."/>
            <person name="Grigoriev I.V."/>
            <person name="Debuchy R."/>
            <person name="Gladieux P."/>
            <person name="Thoren M.H."/>
            <person name="Johannesson H."/>
        </authorList>
    </citation>
    <scope>NUCLEOTIDE SEQUENCE</scope>
    <source>
        <strain evidence="10">FGSC 1904</strain>
    </source>
</reference>
<dbReference type="EMBL" id="JAUTDP010000003">
    <property type="protein sequence ID" value="KAK3401202.1"/>
    <property type="molecule type" value="Genomic_DNA"/>
</dbReference>
<name>A0AAE0PJX2_SORBR</name>
<evidence type="ECO:0000256" key="1">
    <source>
        <dbReference type="ARBA" id="ARBA00004137"/>
    </source>
</evidence>
<dbReference type="InterPro" id="IPR035427">
    <property type="entry name" value="Tim10-like_dom_sf"/>
</dbReference>
<dbReference type="AlphaFoldDB" id="A0AAE0PJX2"/>
<comment type="subunit">
    <text evidence="8">Heterohexamer.</text>
</comment>
<evidence type="ECO:0000259" key="9">
    <source>
        <dbReference type="Pfam" id="PF02953"/>
    </source>
</evidence>
<reference evidence="10" key="1">
    <citation type="journal article" date="2023" name="Mol. Phylogenet. Evol.">
        <title>Genome-scale phylogeny and comparative genomics of the fungal order Sordariales.</title>
        <authorList>
            <person name="Hensen N."/>
            <person name="Bonometti L."/>
            <person name="Westerberg I."/>
            <person name="Brannstrom I.O."/>
            <person name="Guillou S."/>
            <person name="Cros-Aarteil S."/>
            <person name="Calhoun S."/>
            <person name="Haridas S."/>
            <person name="Kuo A."/>
            <person name="Mondo S."/>
            <person name="Pangilinan J."/>
            <person name="Riley R."/>
            <person name="LaButti K."/>
            <person name="Andreopoulos B."/>
            <person name="Lipzen A."/>
            <person name="Chen C."/>
            <person name="Yan M."/>
            <person name="Daum C."/>
            <person name="Ng V."/>
            <person name="Clum A."/>
            <person name="Steindorff A."/>
            <person name="Ohm R.A."/>
            <person name="Martin F."/>
            <person name="Silar P."/>
            <person name="Natvig D.O."/>
            <person name="Lalanne C."/>
            <person name="Gautier V."/>
            <person name="Ament-Velasquez S.L."/>
            <person name="Kruys A."/>
            <person name="Hutchinson M.I."/>
            <person name="Powell A.J."/>
            <person name="Barry K."/>
            <person name="Miller A.N."/>
            <person name="Grigoriev I.V."/>
            <person name="Debuchy R."/>
            <person name="Gladieux P."/>
            <person name="Hiltunen Thoren M."/>
            <person name="Johannesson H."/>
        </authorList>
    </citation>
    <scope>NUCLEOTIDE SEQUENCE</scope>
    <source>
        <strain evidence="10">FGSC 1904</strain>
    </source>
</reference>
<evidence type="ECO:0000256" key="5">
    <source>
        <dbReference type="ARBA" id="ARBA00023010"/>
    </source>
</evidence>
<keyword evidence="3 8" id="KW-0999">Mitochondrion inner membrane</keyword>
<gene>
    <name evidence="10" type="ORF">B0T20DRAFT_477314</name>
</gene>
<dbReference type="Pfam" id="PF02953">
    <property type="entry name" value="zf-Tim10_DDP"/>
    <property type="match status" value="1"/>
</dbReference>
<feature type="domain" description="Tim10-like" evidence="9">
    <location>
        <begin position="22"/>
        <end position="85"/>
    </location>
</feature>
<dbReference type="Proteomes" id="UP001281003">
    <property type="component" value="Unassembled WGS sequence"/>
</dbReference>
<keyword evidence="8" id="KW-0813">Transport</keyword>
<dbReference type="GO" id="GO:0015031">
    <property type="term" value="P:protein transport"/>
    <property type="evidence" value="ECO:0007669"/>
    <property type="project" value="UniProtKB-KW"/>
</dbReference>
<evidence type="ECO:0000313" key="11">
    <source>
        <dbReference type="Proteomes" id="UP001281003"/>
    </source>
</evidence>
<dbReference type="Gene3D" id="1.10.287.810">
    <property type="entry name" value="Mitochondrial import inner membrane translocase subunit tim13 like domains"/>
    <property type="match status" value="1"/>
</dbReference>
<accession>A0AAE0PJX2</accession>
<evidence type="ECO:0000256" key="7">
    <source>
        <dbReference type="ARBA" id="ARBA00023186"/>
    </source>
</evidence>
<keyword evidence="11" id="KW-1185">Reference proteome</keyword>